<dbReference type="PANTHER" id="PTHR46332">
    <property type="entry name" value="ASPARTATE BETA-HYDROXYLASE DOMAIN-CONTAINING PROTEIN 2"/>
    <property type="match status" value="1"/>
</dbReference>
<evidence type="ECO:0000259" key="4">
    <source>
        <dbReference type="Pfam" id="PF05118"/>
    </source>
</evidence>
<dbReference type="RefSeq" id="WP_386418385.1">
    <property type="nucleotide sequence ID" value="NZ_JBHSZO010000054.1"/>
</dbReference>
<comment type="similarity">
    <text evidence="1">Belongs to the aspartyl/asparaginyl beta-hydroxylase family.</text>
</comment>
<dbReference type="InterPro" id="IPR051821">
    <property type="entry name" value="Asp/Asn_beta-hydroxylase"/>
</dbReference>
<evidence type="ECO:0000256" key="1">
    <source>
        <dbReference type="ARBA" id="ARBA00007730"/>
    </source>
</evidence>
<keyword evidence="6" id="KW-1185">Reference proteome</keyword>
<dbReference type="InterPro" id="IPR027443">
    <property type="entry name" value="IPNS-like_sf"/>
</dbReference>
<feature type="domain" description="Aspartyl/asparaginy/proline hydroxylase" evidence="4">
    <location>
        <begin position="98"/>
        <end position="226"/>
    </location>
</feature>
<dbReference type="Pfam" id="PF05118">
    <property type="entry name" value="Asp_Arg_Hydrox"/>
    <property type="match status" value="1"/>
</dbReference>
<evidence type="ECO:0000256" key="3">
    <source>
        <dbReference type="ARBA" id="ARBA00023002"/>
    </source>
</evidence>
<dbReference type="Proteomes" id="UP001596413">
    <property type="component" value="Unassembled WGS sequence"/>
</dbReference>
<dbReference type="EMBL" id="JBHSZO010000054">
    <property type="protein sequence ID" value="MFC7221195.1"/>
    <property type="molecule type" value="Genomic_DNA"/>
</dbReference>
<accession>A0ABW2GKR6</accession>
<dbReference type="InterPro" id="IPR007803">
    <property type="entry name" value="Asp/Arg/Pro-Hydrxlase"/>
</dbReference>
<dbReference type="PANTHER" id="PTHR46332:SF5">
    <property type="entry name" value="ASPARTATE BETA-HYDROXYLASE DOMAIN CONTAINING 2"/>
    <property type="match status" value="1"/>
</dbReference>
<keyword evidence="2" id="KW-0223">Dioxygenase</keyword>
<evidence type="ECO:0000313" key="5">
    <source>
        <dbReference type="EMBL" id="MFC7221195.1"/>
    </source>
</evidence>
<gene>
    <name evidence="5" type="ORF">ACFQLX_23975</name>
</gene>
<name>A0ABW2GKR6_9ACTN</name>
<dbReference type="Gene3D" id="2.60.120.330">
    <property type="entry name" value="B-lactam Antibiotic, Isopenicillin N Synthase, Chain"/>
    <property type="match status" value="1"/>
</dbReference>
<dbReference type="SUPFAM" id="SSF51197">
    <property type="entry name" value="Clavaminate synthase-like"/>
    <property type="match status" value="1"/>
</dbReference>
<reference evidence="6" key="1">
    <citation type="journal article" date="2019" name="Int. J. Syst. Evol. Microbiol.">
        <title>The Global Catalogue of Microorganisms (GCM) 10K type strain sequencing project: providing services to taxonomists for standard genome sequencing and annotation.</title>
        <authorList>
            <consortium name="The Broad Institute Genomics Platform"/>
            <consortium name="The Broad Institute Genome Sequencing Center for Infectious Disease"/>
            <person name="Wu L."/>
            <person name="Ma J."/>
        </authorList>
    </citation>
    <scope>NUCLEOTIDE SEQUENCE [LARGE SCALE GENOMIC DNA]</scope>
    <source>
        <strain evidence="6">CGMCC 1.13681</strain>
    </source>
</reference>
<organism evidence="5 6">
    <name type="scientific">Streptomyces polyrhachis</name>
    <dbReference type="NCBI Taxonomy" id="1282885"/>
    <lineage>
        <taxon>Bacteria</taxon>
        <taxon>Bacillati</taxon>
        <taxon>Actinomycetota</taxon>
        <taxon>Actinomycetes</taxon>
        <taxon>Kitasatosporales</taxon>
        <taxon>Streptomycetaceae</taxon>
        <taxon>Streptomyces</taxon>
    </lineage>
</organism>
<keyword evidence="3" id="KW-0560">Oxidoreductase</keyword>
<evidence type="ECO:0000313" key="6">
    <source>
        <dbReference type="Proteomes" id="UP001596413"/>
    </source>
</evidence>
<sequence length="266" mass="30011">MEDLWITQGPLEFDKWLELGKVERKDVERIREGLEITAQGRIGEVAGATEPEVYFPGFTSRPWWSRDDISWLDELESAAPNILGELQSFDLGTRPSVSHPTGLADRGHWRALYLSCIGKPYTRNLSSFPKTLETLSKIPGATDCGMTYFSMIDGGTHIAPHSGFTNAHLRCHLSLVATGGSRIRVAEHVRGWEEGKAFVFDDSYDHEVWNDGSERRIVLLFDFWHPELTVPEIEALTHMMSVWRRMYSRHFWAGQLGGSVASAMGS</sequence>
<protein>
    <submittedName>
        <fullName evidence="5">Aspartyl/asparaginyl beta-hydroxylase domain-containing protein</fullName>
    </submittedName>
</protein>
<comment type="caution">
    <text evidence="5">The sequence shown here is derived from an EMBL/GenBank/DDBJ whole genome shotgun (WGS) entry which is preliminary data.</text>
</comment>
<evidence type="ECO:0000256" key="2">
    <source>
        <dbReference type="ARBA" id="ARBA00022964"/>
    </source>
</evidence>
<proteinExistence type="inferred from homology"/>